<evidence type="ECO:0000313" key="17">
    <source>
        <dbReference type="EMBL" id="XAN07000.1"/>
    </source>
</evidence>
<evidence type="ECO:0000256" key="6">
    <source>
        <dbReference type="ARBA" id="ARBA00022448"/>
    </source>
</evidence>
<evidence type="ECO:0000256" key="8">
    <source>
        <dbReference type="ARBA" id="ARBA00022597"/>
    </source>
</evidence>
<evidence type="ECO:0000256" key="9">
    <source>
        <dbReference type="ARBA" id="ARBA00022679"/>
    </source>
</evidence>
<evidence type="ECO:0000256" key="2">
    <source>
        <dbReference type="ARBA" id="ARBA00001946"/>
    </source>
</evidence>
<evidence type="ECO:0000256" key="10">
    <source>
        <dbReference type="ARBA" id="ARBA00022683"/>
    </source>
</evidence>
<keyword evidence="8" id="KW-0762">Sugar transport</keyword>
<keyword evidence="10" id="KW-0598">Phosphotransferase system</keyword>
<dbReference type="GO" id="GO:0008965">
    <property type="term" value="F:phosphoenolpyruvate-protein phosphotransferase activity"/>
    <property type="evidence" value="ECO:0007669"/>
    <property type="project" value="UniProtKB-EC"/>
</dbReference>
<dbReference type="EMBL" id="CP154795">
    <property type="protein sequence ID" value="XAN07000.1"/>
    <property type="molecule type" value="Genomic_DNA"/>
</dbReference>
<keyword evidence="13" id="KW-0460">Magnesium</keyword>
<dbReference type="Gene3D" id="3.50.30.10">
    <property type="entry name" value="Phosphohistidine domain"/>
    <property type="match status" value="1"/>
</dbReference>
<comment type="cofactor">
    <cofactor evidence="2">
        <name>Mg(2+)</name>
        <dbReference type="ChEBI" id="CHEBI:18420"/>
    </cofactor>
</comment>
<evidence type="ECO:0000259" key="15">
    <source>
        <dbReference type="Pfam" id="PF02896"/>
    </source>
</evidence>
<dbReference type="PRINTS" id="PR01736">
    <property type="entry name" value="PHPHTRNFRASE"/>
</dbReference>
<feature type="domain" description="PEP-utilising enzyme C-terminal" evidence="15">
    <location>
        <begin position="245"/>
        <end position="526"/>
    </location>
</feature>
<comment type="similarity">
    <text evidence="4">Belongs to the PEP-utilizing enzyme family.</text>
</comment>
<keyword evidence="12" id="KW-0418">Kinase</keyword>
<dbReference type="InterPro" id="IPR036618">
    <property type="entry name" value="PtsI_HPr-bd_sf"/>
</dbReference>
<reference evidence="17 18" key="1">
    <citation type="submission" date="2024-04" db="EMBL/GenBank/DDBJ databases">
        <title>Isolation of an actinomycete strain from pig manure.</title>
        <authorList>
            <person name="Gong T."/>
            <person name="Yu Z."/>
            <person name="An M."/>
            <person name="Wei C."/>
            <person name="Yang W."/>
            <person name="Liu L."/>
        </authorList>
    </citation>
    <scope>NUCLEOTIDE SEQUENCE [LARGE SCALE GENOMIC DNA]</scope>
    <source>
        <strain evidence="17 18">ZF39</strain>
    </source>
</reference>
<dbReference type="SUPFAM" id="SSF52009">
    <property type="entry name" value="Phosphohistidine domain"/>
    <property type="match status" value="1"/>
</dbReference>
<evidence type="ECO:0000256" key="11">
    <source>
        <dbReference type="ARBA" id="ARBA00022723"/>
    </source>
</evidence>
<gene>
    <name evidence="17" type="primary">ptsP</name>
    <name evidence="17" type="ORF">AADG42_06700</name>
</gene>
<keyword evidence="11" id="KW-0479">Metal-binding</keyword>
<comment type="catalytic activity">
    <reaction evidence="1">
        <text>L-histidyl-[protein] + phosphoenolpyruvate = N(pros)-phospho-L-histidyl-[protein] + pyruvate</text>
        <dbReference type="Rhea" id="RHEA:23880"/>
        <dbReference type="Rhea" id="RHEA-COMP:9745"/>
        <dbReference type="Rhea" id="RHEA-COMP:9746"/>
        <dbReference type="ChEBI" id="CHEBI:15361"/>
        <dbReference type="ChEBI" id="CHEBI:29979"/>
        <dbReference type="ChEBI" id="CHEBI:58702"/>
        <dbReference type="ChEBI" id="CHEBI:64837"/>
        <dbReference type="EC" id="2.7.3.9"/>
    </reaction>
</comment>
<feature type="domain" description="PEP-utilising enzyme mobile" evidence="14">
    <location>
        <begin position="147"/>
        <end position="211"/>
    </location>
</feature>
<dbReference type="SUPFAM" id="SSF51621">
    <property type="entry name" value="Phosphoenolpyruvate/pyruvate domain"/>
    <property type="match status" value="1"/>
</dbReference>
<dbReference type="SUPFAM" id="SSF47831">
    <property type="entry name" value="Enzyme I of the PEP:sugar phosphotransferase system HPr-binding (sub)domain"/>
    <property type="match status" value="1"/>
</dbReference>
<dbReference type="Pfam" id="PF00391">
    <property type="entry name" value="PEP-utilizers"/>
    <property type="match status" value="1"/>
</dbReference>
<organism evidence="17 18">
    <name type="scientific">Ammonicoccus fulvus</name>
    <dbReference type="NCBI Taxonomy" id="3138240"/>
    <lineage>
        <taxon>Bacteria</taxon>
        <taxon>Bacillati</taxon>
        <taxon>Actinomycetota</taxon>
        <taxon>Actinomycetes</taxon>
        <taxon>Propionibacteriales</taxon>
        <taxon>Propionibacteriaceae</taxon>
        <taxon>Ammonicoccus</taxon>
    </lineage>
</organism>
<name>A0ABZ3FQG5_9ACTN</name>
<comment type="subcellular location">
    <subcellularLocation>
        <location evidence="3">Cytoplasm</location>
    </subcellularLocation>
</comment>
<evidence type="ECO:0000256" key="12">
    <source>
        <dbReference type="ARBA" id="ARBA00022777"/>
    </source>
</evidence>
<dbReference type="Proteomes" id="UP001442841">
    <property type="component" value="Chromosome"/>
</dbReference>
<dbReference type="Gene3D" id="1.10.274.10">
    <property type="entry name" value="PtsI, HPr-binding domain"/>
    <property type="match status" value="1"/>
</dbReference>
<accession>A0ABZ3FQG5</accession>
<evidence type="ECO:0000256" key="13">
    <source>
        <dbReference type="ARBA" id="ARBA00022842"/>
    </source>
</evidence>
<evidence type="ECO:0000259" key="16">
    <source>
        <dbReference type="Pfam" id="PF05524"/>
    </source>
</evidence>
<feature type="domain" description="Phosphotransferase system enzyme I N-terminal" evidence="16">
    <location>
        <begin position="15"/>
        <end position="117"/>
    </location>
</feature>
<dbReference type="InterPro" id="IPR008731">
    <property type="entry name" value="PTS_EIN"/>
</dbReference>
<proteinExistence type="inferred from homology"/>
<keyword evidence="18" id="KW-1185">Reference proteome</keyword>
<dbReference type="InterPro" id="IPR006318">
    <property type="entry name" value="PTS_EI-like"/>
</dbReference>
<evidence type="ECO:0000313" key="18">
    <source>
        <dbReference type="Proteomes" id="UP001442841"/>
    </source>
</evidence>
<evidence type="ECO:0000256" key="7">
    <source>
        <dbReference type="ARBA" id="ARBA00022490"/>
    </source>
</evidence>
<dbReference type="Pfam" id="PF05524">
    <property type="entry name" value="PEP-utilisers_N"/>
    <property type="match status" value="1"/>
</dbReference>
<dbReference type="InterPro" id="IPR015813">
    <property type="entry name" value="Pyrv/PenolPyrv_kinase-like_dom"/>
</dbReference>
<evidence type="ECO:0000256" key="3">
    <source>
        <dbReference type="ARBA" id="ARBA00004496"/>
    </source>
</evidence>
<dbReference type="Gene3D" id="3.20.20.60">
    <property type="entry name" value="Phosphoenolpyruvate-binding domains"/>
    <property type="match status" value="1"/>
</dbReference>
<keyword evidence="7" id="KW-0963">Cytoplasm</keyword>
<keyword evidence="6" id="KW-0813">Transport</keyword>
<dbReference type="InterPro" id="IPR000121">
    <property type="entry name" value="PEP_util_C"/>
</dbReference>
<evidence type="ECO:0000256" key="4">
    <source>
        <dbReference type="ARBA" id="ARBA00007837"/>
    </source>
</evidence>
<sequence length="557" mass="60083">MHAKARTSSQGSGLGVAIGPAIIAKPDLHLNAYEPGDRAKERRRLDKVLAKADKQLRKLAAQPVRANAAIFGAQRELLHDRRITDAAFELVDSGEPATTSWTQAVERHRPWLQGLPDAPGQLELADSVEHRILALLTGTPTEFETTEPGILVVPVLDPGMAVTLDPKVVLGIVTIGGGPTGHGVIIARSRGIPIFAAAGADVSGVEEDDIIAFIARGERRIAVNPEADELAEFERTLAALEELQAEAQAHAHEPAYTSDGTLIEIYANVLAEADAGDMVAKGADGWVIRTEILFGGSPHPPTVEEQEQAFLRLGRTLGNKRMIVRTWDIGGDKTVPFLPLDQEENPFLGVRGLRVFRNRPELLIDQVEAVCRAARFTPLSLMFPMVTTVEELDWALGLLDDVVGRVGRPDSLQVGIMVEVPAAALRARLMTQKLDFVSIGTNDLTQYTTAAERGNAALHVLADPLDPAVLRLIRLVADESRRETLVAICGDANTDPDVAALFVGLGVRELTPGAPAVPMVKARLRTSSLAELTTLADRALACTDAHEVRELIRSKFR</sequence>
<dbReference type="InterPro" id="IPR050499">
    <property type="entry name" value="PEP-utilizing_PTS_enzyme"/>
</dbReference>
<protein>
    <recommendedName>
        <fullName evidence="5">phosphoenolpyruvate--protein phosphotransferase</fullName>
        <ecNumber evidence="5">2.7.3.9</ecNumber>
    </recommendedName>
</protein>
<evidence type="ECO:0000256" key="1">
    <source>
        <dbReference type="ARBA" id="ARBA00000683"/>
    </source>
</evidence>
<keyword evidence="9 17" id="KW-0808">Transferase</keyword>
<dbReference type="NCBIfam" id="TIGR01417">
    <property type="entry name" value="PTS_I_fam"/>
    <property type="match status" value="1"/>
</dbReference>
<evidence type="ECO:0000259" key="14">
    <source>
        <dbReference type="Pfam" id="PF00391"/>
    </source>
</evidence>
<dbReference type="InterPro" id="IPR008279">
    <property type="entry name" value="PEP-util_enz_mobile_dom"/>
</dbReference>
<dbReference type="PANTHER" id="PTHR46244:SF6">
    <property type="entry name" value="PHOSPHOENOLPYRUVATE-PROTEIN PHOSPHOTRANSFERASE"/>
    <property type="match status" value="1"/>
</dbReference>
<dbReference type="InterPro" id="IPR036637">
    <property type="entry name" value="Phosphohistidine_dom_sf"/>
</dbReference>
<dbReference type="PANTHER" id="PTHR46244">
    <property type="entry name" value="PHOSPHOENOLPYRUVATE-PROTEIN PHOSPHOTRANSFERASE"/>
    <property type="match status" value="1"/>
</dbReference>
<dbReference type="InterPro" id="IPR040442">
    <property type="entry name" value="Pyrv_kinase-like_dom_sf"/>
</dbReference>
<dbReference type="Pfam" id="PF02896">
    <property type="entry name" value="PEP-utilizers_C"/>
    <property type="match status" value="1"/>
</dbReference>
<dbReference type="RefSeq" id="WP_425308444.1">
    <property type="nucleotide sequence ID" value="NZ_CP154795.1"/>
</dbReference>
<dbReference type="EC" id="2.7.3.9" evidence="5"/>
<evidence type="ECO:0000256" key="5">
    <source>
        <dbReference type="ARBA" id="ARBA00012232"/>
    </source>
</evidence>